<accession>A0AAD0RFF4</accession>
<protein>
    <submittedName>
        <fullName evidence="1">Uncharacterized protein</fullName>
    </submittedName>
</protein>
<sequence>MLASSIFCGPVLNTVGLLELDVDPNATRIMVQDRLNGNIIYHGALLGEPMLKVLTPAKFSLDPALMVTIFDDGKNGAPPQFNAETVDRVQASLPGTGE</sequence>
<organism evidence="1 2">
    <name type="scientific">Pseudoalteromonas piscicida</name>
    <dbReference type="NCBI Taxonomy" id="43662"/>
    <lineage>
        <taxon>Bacteria</taxon>
        <taxon>Pseudomonadati</taxon>
        <taxon>Pseudomonadota</taxon>
        <taxon>Gammaproteobacteria</taxon>
        <taxon>Alteromonadales</taxon>
        <taxon>Pseudoalteromonadaceae</taxon>
        <taxon>Pseudoalteromonas</taxon>
    </lineage>
</organism>
<dbReference type="EMBL" id="CP031761">
    <property type="protein sequence ID" value="AXR01572.1"/>
    <property type="molecule type" value="Genomic_DNA"/>
</dbReference>
<proteinExistence type="predicted"/>
<reference evidence="1 2" key="1">
    <citation type="submission" date="2018-08" db="EMBL/GenBank/DDBJ databases">
        <title>Whole Genome Sequences of Two Pseudoalteromonas piscicida Strains, DE1-A and DE2-A, which Exhibit Strong Antibacterial Activity against Vibrio vulnificus.</title>
        <authorList>
            <person name="Richards G.P."/>
            <person name="Needleman D.S."/>
            <person name="Watson M.A."/>
            <person name="Polson S.W."/>
        </authorList>
    </citation>
    <scope>NUCLEOTIDE SEQUENCE [LARGE SCALE GENOMIC DNA]</scope>
    <source>
        <strain evidence="1 2">DE2-A</strain>
    </source>
</reference>
<dbReference type="KEGG" id="ppis:B1L02_12305"/>
<evidence type="ECO:0000313" key="1">
    <source>
        <dbReference type="EMBL" id="AXR01572.1"/>
    </source>
</evidence>
<dbReference type="RefSeq" id="WP_088531255.1">
    <property type="nucleotide sequence ID" value="NZ_CP021646.1"/>
</dbReference>
<name>A0AAD0RFF4_PSEO7</name>
<dbReference type="AlphaFoldDB" id="A0AAD0RFF4"/>
<gene>
    <name evidence="1" type="ORF">D0511_05425</name>
</gene>
<evidence type="ECO:0000313" key="2">
    <source>
        <dbReference type="Proteomes" id="UP000258102"/>
    </source>
</evidence>
<dbReference type="Proteomes" id="UP000258102">
    <property type="component" value="Chromosome 1"/>
</dbReference>